<dbReference type="GO" id="GO:0005343">
    <property type="term" value="F:organic acid:sodium symporter activity"/>
    <property type="evidence" value="ECO:0007669"/>
    <property type="project" value="TreeGrafter"/>
</dbReference>
<organism evidence="13 14">
    <name type="scientific">Nothobranchius furzeri</name>
    <name type="common">Turquoise killifish</name>
    <dbReference type="NCBI Taxonomy" id="105023"/>
    <lineage>
        <taxon>Eukaryota</taxon>
        <taxon>Metazoa</taxon>
        <taxon>Chordata</taxon>
        <taxon>Craniata</taxon>
        <taxon>Vertebrata</taxon>
        <taxon>Euteleostomi</taxon>
        <taxon>Actinopterygii</taxon>
        <taxon>Neopterygii</taxon>
        <taxon>Teleostei</taxon>
        <taxon>Neoteleostei</taxon>
        <taxon>Acanthomorphata</taxon>
        <taxon>Ovalentaria</taxon>
        <taxon>Atherinomorphae</taxon>
        <taxon>Cyprinodontiformes</taxon>
        <taxon>Nothobranchiidae</taxon>
        <taxon>Nothobranchius</taxon>
    </lineage>
</organism>
<dbReference type="GO" id="GO:0015730">
    <property type="term" value="P:propanoate transmembrane transport"/>
    <property type="evidence" value="ECO:0007669"/>
    <property type="project" value="TreeGrafter"/>
</dbReference>
<comment type="caution">
    <text evidence="13">The sequence shown here is derived from an EMBL/GenBank/DDBJ whole genome shotgun (WGS) entry which is preliminary data.</text>
</comment>
<evidence type="ECO:0000256" key="8">
    <source>
        <dbReference type="ARBA" id="ARBA00023065"/>
    </source>
</evidence>
<keyword evidence="4" id="KW-1003">Cell membrane</keyword>
<keyword evidence="5 12" id="KW-0812">Transmembrane</keyword>
<evidence type="ECO:0000256" key="10">
    <source>
        <dbReference type="ARBA" id="ARBA00023201"/>
    </source>
</evidence>
<dbReference type="PANTHER" id="PTHR42985:SF10">
    <property type="entry name" value="SODIUM-COUPLED MONOCARBOXYLATE TRANSPORTER 1"/>
    <property type="match status" value="1"/>
</dbReference>
<evidence type="ECO:0000256" key="2">
    <source>
        <dbReference type="ARBA" id="ARBA00006434"/>
    </source>
</evidence>
<gene>
    <name evidence="13" type="ORF">G4P62_000817</name>
</gene>
<accession>A0A9D2XRA5</accession>
<dbReference type="AlphaFoldDB" id="A0A9D2XRA5"/>
<keyword evidence="9 12" id="KW-0472">Membrane</keyword>
<protein>
    <submittedName>
        <fullName evidence="13">Sodium-coupled monocarboxylate transporter 1-like</fullName>
    </submittedName>
</protein>
<evidence type="ECO:0000256" key="5">
    <source>
        <dbReference type="ARBA" id="ARBA00022692"/>
    </source>
</evidence>
<feature type="transmembrane region" description="Helical" evidence="12">
    <location>
        <begin position="127"/>
        <end position="146"/>
    </location>
</feature>
<dbReference type="OMA" id="CKSITHD"/>
<feature type="transmembrane region" description="Helical" evidence="12">
    <location>
        <begin position="81"/>
        <end position="106"/>
    </location>
</feature>
<dbReference type="InterPro" id="IPR001734">
    <property type="entry name" value="Na/solute_symporter"/>
</dbReference>
<dbReference type="KEGG" id="nfu:107382352"/>
<feature type="transmembrane region" description="Helical" evidence="12">
    <location>
        <begin position="276"/>
        <end position="301"/>
    </location>
</feature>
<dbReference type="PANTHER" id="PTHR42985">
    <property type="entry name" value="SODIUM-COUPLED MONOCARBOXYLATE TRANSPORTER"/>
    <property type="match status" value="1"/>
</dbReference>
<sequence length="374" mass="40664">MSGSSQGAGSFGIADYAVFVLMLVVSAGIGVYYAWMDRSSGEFLTGGRTLTALPVSMSLTASIMSSVTLMSNPAEVYQYGAIFGLIGIAYTLSIVITSEIFLPVFYRLGITSIYEYLEQRFNKAARLYGTVTFIIQTCLYAGVMAYGPALALNRVIDMNLWIGITSTAIVCTFYCTFVSKLIKFSIDLIGIMLSGYFAVITKSVMVQGGISIIVSDSQQGGRLNFWDFDINPLRRNTFWTLVVGGTFVWSSVYGIHPAAVQRYISCKSILHARVAVYFNLLGLYACLISTLFSGLCLYSVYKNCDPWTAGLVSSPDQLMPHLVMEIFASNPGVPGLFLAAVYSGSLSTVSSYVNKFMPELTQLSSNICVLCVSS</sequence>
<keyword evidence="3" id="KW-0813">Transport</keyword>
<feature type="transmembrane region" description="Helical" evidence="12">
    <location>
        <begin position="189"/>
        <end position="214"/>
    </location>
</feature>
<keyword evidence="8" id="KW-0406">Ion transport</keyword>
<dbReference type="EMBL" id="JAAVVJ010000014">
    <property type="protein sequence ID" value="KAF7206937.1"/>
    <property type="molecule type" value="Genomic_DNA"/>
</dbReference>
<feature type="transmembrane region" description="Helical" evidence="12">
    <location>
        <begin position="237"/>
        <end position="255"/>
    </location>
</feature>
<comment type="subcellular location">
    <subcellularLocation>
        <location evidence="1">Cell membrane</location>
        <topology evidence="1">Multi-pass membrane protein</topology>
    </subcellularLocation>
</comment>
<name>A0A9D2XRA5_NOTFU</name>
<evidence type="ECO:0000256" key="12">
    <source>
        <dbReference type="SAM" id="Phobius"/>
    </source>
</evidence>
<dbReference type="InterPro" id="IPR051163">
    <property type="entry name" value="Sodium:Solute_Symporter_SSF"/>
</dbReference>
<evidence type="ECO:0000256" key="6">
    <source>
        <dbReference type="ARBA" id="ARBA00022989"/>
    </source>
</evidence>
<proteinExistence type="inferred from homology"/>
<evidence type="ECO:0000256" key="1">
    <source>
        <dbReference type="ARBA" id="ARBA00004651"/>
    </source>
</evidence>
<comment type="similarity">
    <text evidence="2 11">Belongs to the sodium:solute symporter (SSF) (TC 2.A.21) family.</text>
</comment>
<keyword evidence="10" id="KW-0739">Sodium transport</keyword>
<dbReference type="Pfam" id="PF00474">
    <property type="entry name" value="SSF"/>
    <property type="match status" value="1"/>
</dbReference>
<dbReference type="GO" id="GO:0070062">
    <property type="term" value="C:extracellular exosome"/>
    <property type="evidence" value="ECO:0007669"/>
    <property type="project" value="TreeGrafter"/>
</dbReference>
<dbReference type="GO" id="GO:0005886">
    <property type="term" value="C:plasma membrane"/>
    <property type="evidence" value="ECO:0007669"/>
    <property type="project" value="UniProtKB-SubCell"/>
</dbReference>
<evidence type="ECO:0000256" key="4">
    <source>
        <dbReference type="ARBA" id="ARBA00022475"/>
    </source>
</evidence>
<keyword evidence="7" id="KW-0915">Sodium</keyword>
<reference evidence="13" key="1">
    <citation type="submission" date="2020-03" db="EMBL/GenBank/DDBJ databases">
        <title>Intra-Species Differences in Population Size shape Life History and Genome Evolution.</title>
        <authorList>
            <person name="Willemsen D."/>
            <person name="Cui R."/>
            <person name="Valenzano D.R."/>
        </authorList>
    </citation>
    <scope>NUCLEOTIDE SEQUENCE</scope>
    <source>
        <strain evidence="13">GRZ</strain>
        <tissue evidence="13">Whole</tissue>
    </source>
</reference>
<dbReference type="PROSITE" id="PS50283">
    <property type="entry name" value="NA_SOLUT_SYMP_3"/>
    <property type="match status" value="1"/>
</dbReference>
<feature type="transmembrane region" description="Helical" evidence="12">
    <location>
        <begin position="158"/>
        <end position="177"/>
    </location>
</feature>
<dbReference type="InterPro" id="IPR038377">
    <property type="entry name" value="Na/Glc_symporter_sf"/>
</dbReference>
<feature type="transmembrane region" description="Helical" evidence="12">
    <location>
        <begin position="16"/>
        <end position="35"/>
    </location>
</feature>
<evidence type="ECO:0000256" key="3">
    <source>
        <dbReference type="ARBA" id="ARBA00022448"/>
    </source>
</evidence>
<evidence type="ECO:0000256" key="11">
    <source>
        <dbReference type="RuleBase" id="RU362091"/>
    </source>
</evidence>
<evidence type="ECO:0000256" key="9">
    <source>
        <dbReference type="ARBA" id="ARBA00023136"/>
    </source>
</evidence>
<feature type="transmembrane region" description="Helical" evidence="12">
    <location>
        <begin position="321"/>
        <end position="342"/>
    </location>
</feature>
<dbReference type="Proteomes" id="UP000822369">
    <property type="component" value="Chromosome 14"/>
</dbReference>
<evidence type="ECO:0000313" key="13">
    <source>
        <dbReference type="EMBL" id="KAF7206937.1"/>
    </source>
</evidence>
<feature type="transmembrane region" description="Helical" evidence="12">
    <location>
        <begin position="47"/>
        <end position="69"/>
    </location>
</feature>
<dbReference type="Gene3D" id="1.20.1730.10">
    <property type="entry name" value="Sodium/glucose cotransporter"/>
    <property type="match status" value="1"/>
</dbReference>
<evidence type="ECO:0000256" key="7">
    <source>
        <dbReference type="ARBA" id="ARBA00023053"/>
    </source>
</evidence>
<keyword evidence="6 12" id="KW-1133">Transmembrane helix</keyword>
<evidence type="ECO:0000313" key="14">
    <source>
        <dbReference type="Proteomes" id="UP000822369"/>
    </source>
</evidence>